<reference evidence="2 3" key="1">
    <citation type="submission" date="2019-05" db="EMBL/GenBank/DDBJ databases">
        <title>Pseudomonas edaphica sp. nov., isolated from rhizospheric soil of Cistus ladanifer L. in Spain.</title>
        <authorList>
            <person name="Peix A."/>
        </authorList>
    </citation>
    <scope>NUCLEOTIDE SEQUENCE [LARGE SCALE GENOMIC DNA]</scope>
    <source>
        <strain evidence="2 3">RD25</strain>
    </source>
</reference>
<dbReference type="Proteomes" id="UP000304941">
    <property type="component" value="Unassembled WGS sequence"/>
</dbReference>
<accession>A0ABY2TUM3</accession>
<gene>
    <name evidence="2" type="ORF">FEM54_32890</name>
</gene>
<feature type="non-terminal residue" evidence="2">
    <location>
        <position position="1"/>
    </location>
</feature>
<proteinExistence type="predicted"/>
<sequence>LGGLQEGQQVVASGQFLLDSEASLSGITAPTSDMSGMSMQPGAQP</sequence>
<evidence type="ECO:0000313" key="3">
    <source>
        <dbReference type="Proteomes" id="UP000304941"/>
    </source>
</evidence>
<name>A0ABY2TUM3_9PSED</name>
<keyword evidence="3" id="KW-1185">Reference proteome</keyword>
<dbReference type="Gene3D" id="2.40.420.20">
    <property type="match status" value="1"/>
</dbReference>
<protein>
    <submittedName>
        <fullName evidence="2">Efflux RND transporter periplasmic adaptor subunit</fullName>
    </submittedName>
</protein>
<evidence type="ECO:0000256" key="1">
    <source>
        <dbReference type="SAM" id="MobiDB-lite"/>
    </source>
</evidence>
<dbReference type="EMBL" id="VBVZ01001013">
    <property type="protein sequence ID" value="TLG85759.1"/>
    <property type="molecule type" value="Genomic_DNA"/>
</dbReference>
<evidence type="ECO:0000313" key="2">
    <source>
        <dbReference type="EMBL" id="TLG85759.1"/>
    </source>
</evidence>
<comment type="caution">
    <text evidence="2">The sequence shown here is derived from an EMBL/GenBank/DDBJ whole genome shotgun (WGS) entry which is preliminary data.</text>
</comment>
<organism evidence="2 3">
    <name type="scientific">Pseudomonas edaphica</name>
    <dbReference type="NCBI Taxonomy" id="2006980"/>
    <lineage>
        <taxon>Bacteria</taxon>
        <taxon>Pseudomonadati</taxon>
        <taxon>Pseudomonadota</taxon>
        <taxon>Gammaproteobacteria</taxon>
        <taxon>Pseudomonadales</taxon>
        <taxon>Pseudomonadaceae</taxon>
        <taxon>Pseudomonas</taxon>
    </lineage>
</organism>
<feature type="region of interest" description="Disordered" evidence="1">
    <location>
        <begin position="26"/>
        <end position="45"/>
    </location>
</feature>